<feature type="transmembrane region" description="Helical" evidence="1">
    <location>
        <begin position="437"/>
        <end position="457"/>
    </location>
</feature>
<comment type="caution">
    <text evidence="3">The sequence shown here is derived from an EMBL/GenBank/DDBJ whole genome shotgun (WGS) entry which is preliminary data.</text>
</comment>
<evidence type="ECO:0000256" key="1">
    <source>
        <dbReference type="SAM" id="Phobius"/>
    </source>
</evidence>
<organism evidence="3 4">
    <name type="scientific">Rhizopogon vesiculosus</name>
    <dbReference type="NCBI Taxonomy" id="180088"/>
    <lineage>
        <taxon>Eukaryota</taxon>
        <taxon>Fungi</taxon>
        <taxon>Dikarya</taxon>
        <taxon>Basidiomycota</taxon>
        <taxon>Agaricomycotina</taxon>
        <taxon>Agaricomycetes</taxon>
        <taxon>Agaricomycetidae</taxon>
        <taxon>Boletales</taxon>
        <taxon>Suillineae</taxon>
        <taxon>Rhizopogonaceae</taxon>
        <taxon>Rhizopogon</taxon>
    </lineage>
</organism>
<dbReference type="AlphaFoldDB" id="A0A1J8QDU8"/>
<feature type="transmembrane region" description="Helical" evidence="1">
    <location>
        <begin position="243"/>
        <end position="260"/>
    </location>
</feature>
<feature type="transmembrane region" description="Helical" evidence="1">
    <location>
        <begin position="575"/>
        <end position="597"/>
    </location>
</feature>
<evidence type="ECO:0000313" key="3">
    <source>
        <dbReference type="EMBL" id="OJA18115.1"/>
    </source>
</evidence>
<gene>
    <name evidence="3" type="ORF">AZE42_09686</name>
</gene>
<dbReference type="OrthoDB" id="5392263at2759"/>
<proteinExistence type="predicted"/>
<name>A0A1J8QDU8_9AGAM</name>
<dbReference type="STRING" id="180088.A0A1J8QDU8"/>
<feature type="transmembrane region" description="Helical" evidence="1">
    <location>
        <begin position="116"/>
        <end position="138"/>
    </location>
</feature>
<protein>
    <submittedName>
        <fullName evidence="3">Uncharacterized protein</fullName>
    </submittedName>
</protein>
<sequence>MRHIKMIQLCLLLIMSLRGAYAVNITDRFLEFIRNANQTLNATGLVSATGEQVANVRSDILNATGFTYRACLQACGAGTEAPSWGNISQQFGAWLLPYLALISQLPFGARHRVSNLMSAILTVGSPVLAGYSMILTILNARWISRQFQDVTFPNAEDAVRILKSLQQTPLRITKKGSLLSSLIVLHENDDWWSKTAEYLDYVHTWSILSATSIAWVIIAYLLTVASSLADVSANINSNGQGTGSVWLWLLPIVIGWLQLSPKCDYTRVKKAMDNVDAVAFVATYDGIVKASELSETRAISIDTIVEEPPSPDEDLTPPVYNYARALAWARSAEDVLNGFQMASDNARAHIPVKNDAVWANSNRRNIIEPCNRLGNPYDVDTYCQLQVARSPWASGMFYRMFKASVLPLALQWATTGAAILVVWYTPTVGLGCRSLVYLLYGAMSTIVWMMLVLSSILSHYAAYPDQRYTLYPYRRHASYPFRRHASYPYRRLAHTSYPDGHLPAVRLAKVLANVLRWGGKSLAVVNAFCIVVSGMLQFTNVYDNCYCNSSVLGLGADYAYDIIFPSDSQVDQTRAAWAGALVLGCVTSGGFIFYIYLLNDLPPK</sequence>
<feature type="signal peptide" evidence="2">
    <location>
        <begin position="1"/>
        <end position="22"/>
    </location>
</feature>
<dbReference type="EMBL" id="LVVM01001631">
    <property type="protein sequence ID" value="OJA18115.1"/>
    <property type="molecule type" value="Genomic_DNA"/>
</dbReference>
<feature type="transmembrane region" description="Helical" evidence="1">
    <location>
        <begin position="405"/>
        <end position="425"/>
    </location>
</feature>
<accession>A0A1J8QDU8</accession>
<keyword evidence="1" id="KW-0472">Membrane</keyword>
<evidence type="ECO:0000313" key="4">
    <source>
        <dbReference type="Proteomes" id="UP000183567"/>
    </source>
</evidence>
<feature type="chain" id="PRO_5012362836" evidence="2">
    <location>
        <begin position="23"/>
        <end position="604"/>
    </location>
</feature>
<evidence type="ECO:0000256" key="2">
    <source>
        <dbReference type="SAM" id="SignalP"/>
    </source>
</evidence>
<reference evidence="3 4" key="1">
    <citation type="submission" date="2016-03" db="EMBL/GenBank/DDBJ databases">
        <title>Comparative genomics of the ectomycorrhizal sister species Rhizopogon vinicolor and Rhizopogon vesiculosus (Basidiomycota: Boletales) reveals a divergence of the mating type B locus.</title>
        <authorList>
            <person name="Mujic A.B."/>
            <person name="Kuo A."/>
            <person name="Tritt A."/>
            <person name="Lipzen A."/>
            <person name="Chen C."/>
            <person name="Johnson J."/>
            <person name="Sharma A."/>
            <person name="Barry K."/>
            <person name="Grigoriev I.V."/>
            <person name="Spatafora J.W."/>
        </authorList>
    </citation>
    <scope>NUCLEOTIDE SEQUENCE [LARGE SCALE GENOMIC DNA]</scope>
    <source>
        <strain evidence="3 4">AM-OR11-056</strain>
    </source>
</reference>
<feature type="transmembrane region" description="Helical" evidence="1">
    <location>
        <begin position="202"/>
        <end position="223"/>
    </location>
</feature>
<keyword evidence="4" id="KW-1185">Reference proteome</keyword>
<keyword evidence="2" id="KW-0732">Signal</keyword>
<dbReference type="Proteomes" id="UP000183567">
    <property type="component" value="Unassembled WGS sequence"/>
</dbReference>
<keyword evidence="1" id="KW-1133">Transmembrane helix</keyword>
<keyword evidence="1" id="KW-0812">Transmembrane</keyword>